<keyword evidence="8" id="KW-1185">Reference proteome</keyword>
<keyword evidence="3" id="KW-0963">Cytoplasm</keyword>
<feature type="chain" id="PRO_5012757845" description="IQ domain-containing protein IQM2-like" evidence="6">
    <location>
        <begin position="19"/>
        <end position="563"/>
    </location>
</feature>
<feature type="region of interest" description="Disordered" evidence="5">
    <location>
        <begin position="516"/>
        <end position="563"/>
    </location>
</feature>
<feature type="compositionally biased region" description="Basic and acidic residues" evidence="5">
    <location>
        <begin position="344"/>
        <end position="356"/>
    </location>
</feature>
<evidence type="ECO:0000313" key="8">
    <source>
        <dbReference type="Proteomes" id="UP000000768"/>
    </source>
</evidence>
<reference evidence="8" key="2">
    <citation type="journal article" date="2018" name="Plant J.">
        <title>The Sorghum bicolor reference genome: improved assembly, gene annotations, a transcriptome atlas, and signatures of genome organization.</title>
        <authorList>
            <person name="McCormick R.F."/>
            <person name="Truong S.K."/>
            <person name="Sreedasyam A."/>
            <person name="Jenkins J."/>
            <person name="Shu S."/>
            <person name="Sims D."/>
            <person name="Kennedy M."/>
            <person name="Amirebrahimi M."/>
            <person name="Weers B.D."/>
            <person name="McKinley B."/>
            <person name="Mattison A."/>
            <person name="Morishige D.T."/>
            <person name="Grimwood J."/>
            <person name="Schmutz J."/>
            <person name="Mullet J.E."/>
        </authorList>
    </citation>
    <scope>NUCLEOTIDE SEQUENCE [LARGE SCALE GENOMIC DNA]</scope>
    <source>
        <strain evidence="8">cv. BTx623</strain>
    </source>
</reference>
<dbReference type="OMA" id="KIMHRIN"/>
<reference evidence="7 8" key="1">
    <citation type="journal article" date="2009" name="Nature">
        <title>The Sorghum bicolor genome and the diversification of grasses.</title>
        <authorList>
            <person name="Paterson A.H."/>
            <person name="Bowers J.E."/>
            <person name="Bruggmann R."/>
            <person name="Dubchak I."/>
            <person name="Grimwood J."/>
            <person name="Gundlach H."/>
            <person name="Haberer G."/>
            <person name="Hellsten U."/>
            <person name="Mitros T."/>
            <person name="Poliakov A."/>
            <person name="Schmutz J."/>
            <person name="Spannagl M."/>
            <person name="Tang H."/>
            <person name="Wang X."/>
            <person name="Wicker T."/>
            <person name="Bharti A.K."/>
            <person name="Chapman J."/>
            <person name="Feltus F.A."/>
            <person name="Gowik U."/>
            <person name="Grigoriev I.V."/>
            <person name="Lyons E."/>
            <person name="Maher C.A."/>
            <person name="Martis M."/>
            <person name="Narechania A."/>
            <person name="Otillar R.P."/>
            <person name="Penning B.W."/>
            <person name="Salamov A.A."/>
            <person name="Wang Y."/>
            <person name="Zhang L."/>
            <person name="Carpita N.C."/>
            <person name="Freeling M."/>
            <person name="Gingle A.R."/>
            <person name="Hash C.T."/>
            <person name="Keller B."/>
            <person name="Klein P."/>
            <person name="Kresovich S."/>
            <person name="McCann M.C."/>
            <person name="Ming R."/>
            <person name="Peterson D.G."/>
            <person name="Mehboob-ur-Rahman"/>
            <person name="Ware D."/>
            <person name="Westhoff P."/>
            <person name="Mayer K.F."/>
            <person name="Messing J."/>
            <person name="Rokhsar D.S."/>
        </authorList>
    </citation>
    <scope>NUCLEOTIDE SEQUENCE [LARGE SCALE GENOMIC DNA]</scope>
    <source>
        <strain evidence="8">cv. BTx623</strain>
    </source>
</reference>
<evidence type="ECO:0000256" key="2">
    <source>
        <dbReference type="ARBA" id="ARBA00004496"/>
    </source>
</evidence>
<keyword evidence="4" id="KW-0539">Nucleus</keyword>
<evidence type="ECO:0000256" key="4">
    <source>
        <dbReference type="ARBA" id="ARBA00023242"/>
    </source>
</evidence>
<dbReference type="AlphaFoldDB" id="A0A1Z5SBI3"/>
<feature type="compositionally biased region" description="Low complexity" evidence="5">
    <location>
        <begin position="371"/>
        <end position="396"/>
    </location>
</feature>
<feature type="signal peptide" evidence="6">
    <location>
        <begin position="1"/>
        <end position="18"/>
    </location>
</feature>
<evidence type="ECO:0000256" key="3">
    <source>
        <dbReference type="ARBA" id="ARBA00022490"/>
    </source>
</evidence>
<gene>
    <name evidence="7" type="ORF">SORBI_3001G492900</name>
</gene>
<proteinExistence type="predicted"/>
<sequence length="563" mass="62867">MQLVCYIWVFFFSAQLRGENRNKEGASWIRIIAMLCEVQEAEKMTQEDEVSSKVQECDYVTRSTYAAQSPLSHRKFGSMDAKLCHRMWGVRWNAHEKPESALSRWSRARMRAAKVGKGLSKDEKAQKLALQHWLEAIDPRHRYGHNLHYYYQYWLHCESKQPFFYWLDIGEGKEVNIDDHCPRWKLLQQCIRYLGPKERESYEVVVEDGKMMYKLSNKIVDTSEGPRDAKWIFVLSTTRVLYIGTKSKGTFQHSSFLAGGATSAAGRLIVENGILRAVWPHSGHYRPTEANFREFMNYLKNRNVDLTNVKLSPSEGEEDEWFRQRGSLSQLKHTESSNPASEEDSSKFFQKEDSSKPRPPGAGADKDKATAKATPGTPSSTSHDKTTTTSTATSGTPAMKRSSSGSRLQRKRPPRLAVSKSRLGKGSGEQGAGAFGDCLDFCKENLFLGGDGGDGEELVVVPQEKILHRINSKMSLHSYQLGNQLSFRWTTGAGPRIGCVRDYPPELQFRSLEQVSLSPRGGAGPPRLGTTPRQSPCAPLVPSTPGGLVSPLYGHGGAGTPAP</sequence>
<dbReference type="PANTHER" id="PTHR31250">
    <property type="entry name" value="IQ DOMAIN-CONTAINING PROTEIN IQM3"/>
    <property type="match status" value="1"/>
</dbReference>
<dbReference type="InterPro" id="IPR044159">
    <property type="entry name" value="IQM"/>
</dbReference>
<evidence type="ECO:0008006" key="9">
    <source>
        <dbReference type="Google" id="ProtNLM"/>
    </source>
</evidence>
<dbReference type="Proteomes" id="UP000000768">
    <property type="component" value="Chromosome 1"/>
</dbReference>
<dbReference type="GO" id="GO:0005634">
    <property type="term" value="C:nucleus"/>
    <property type="evidence" value="ECO:0007669"/>
    <property type="project" value="UniProtKB-SubCell"/>
</dbReference>
<protein>
    <recommendedName>
        <fullName evidence="9">IQ domain-containing protein IQM2-like</fullName>
    </recommendedName>
</protein>
<dbReference type="EMBL" id="CM000760">
    <property type="protein sequence ID" value="OQU93166.1"/>
    <property type="molecule type" value="Genomic_DNA"/>
</dbReference>
<evidence type="ECO:0000313" key="7">
    <source>
        <dbReference type="EMBL" id="OQU93166.1"/>
    </source>
</evidence>
<dbReference type="PANTHER" id="PTHR31250:SF5">
    <property type="entry name" value="FAMILY PROTEIN, PUTATIVE, EXPRESSED-RELATED"/>
    <property type="match status" value="1"/>
</dbReference>
<feature type="compositionally biased region" description="Gly residues" evidence="5">
    <location>
        <begin position="554"/>
        <end position="563"/>
    </location>
</feature>
<name>A0A1Z5SBI3_SORBI</name>
<feature type="compositionally biased region" description="Polar residues" evidence="5">
    <location>
        <begin position="326"/>
        <end position="340"/>
    </location>
</feature>
<evidence type="ECO:0000256" key="6">
    <source>
        <dbReference type="SAM" id="SignalP"/>
    </source>
</evidence>
<evidence type="ECO:0000256" key="1">
    <source>
        <dbReference type="ARBA" id="ARBA00004123"/>
    </source>
</evidence>
<dbReference type="Gramene" id="OQU93166">
    <property type="protein sequence ID" value="OQU93166"/>
    <property type="gene ID" value="SORBI_3001G492900"/>
</dbReference>
<keyword evidence="6" id="KW-0732">Signal</keyword>
<evidence type="ECO:0000256" key="5">
    <source>
        <dbReference type="SAM" id="MobiDB-lite"/>
    </source>
</evidence>
<feature type="region of interest" description="Disordered" evidence="5">
    <location>
        <begin position="313"/>
        <end position="430"/>
    </location>
</feature>
<comment type="subcellular location">
    <subcellularLocation>
        <location evidence="2">Cytoplasm</location>
    </subcellularLocation>
    <subcellularLocation>
        <location evidence="1">Nucleus</location>
    </subcellularLocation>
</comment>
<accession>A0A1Z5SBI3</accession>
<organism evidence="7 8">
    <name type="scientific">Sorghum bicolor</name>
    <name type="common">Sorghum</name>
    <name type="synonym">Sorghum vulgare</name>
    <dbReference type="NCBI Taxonomy" id="4558"/>
    <lineage>
        <taxon>Eukaryota</taxon>
        <taxon>Viridiplantae</taxon>
        <taxon>Streptophyta</taxon>
        <taxon>Embryophyta</taxon>
        <taxon>Tracheophyta</taxon>
        <taxon>Spermatophyta</taxon>
        <taxon>Magnoliopsida</taxon>
        <taxon>Liliopsida</taxon>
        <taxon>Poales</taxon>
        <taxon>Poaceae</taxon>
        <taxon>PACMAD clade</taxon>
        <taxon>Panicoideae</taxon>
        <taxon>Andropogonodae</taxon>
        <taxon>Andropogoneae</taxon>
        <taxon>Sorghinae</taxon>
        <taxon>Sorghum</taxon>
    </lineage>
</organism>
<dbReference type="ExpressionAtlas" id="A0A1Z5SBI3">
    <property type="expression patterns" value="baseline and differential"/>
</dbReference>
<dbReference type="GO" id="GO:0005737">
    <property type="term" value="C:cytoplasm"/>
    <property type="evidence" value="ECO:0007669"/>
    <property type="project" value="UniProtKB-SubCell"/>
</dbReference>